<gene>
    <name evidence="1" type="ORF">GCM10011571_11870</name>
</gene>
<keyword evidence="2" id="KW-1185">Reference proteome</keyword>
<dbReference type="Pfam" id="PF24309">
    <property type="entry name" value="IMEF_Flp"/>
    <property type="match status" value="1"/>
</dbReference>
<dbReference type="InterPro" id="IPR030909">
    <property type="entry name" value="IMEF_cargo"/>
</dbReference>
<dbReference type="EMBL" id="BMHQ01000003">
    <property type="protein sequence ID" value="GGE12122.1"/>
    <property type="molecule type" value="Genomic_DNA"/>
</dbReference>
<reference evidence="1" key="2">
    <citation type="submission" date="2020-09" db="EMBL/GenBank/DDBJ databases">
        <authorList>
            <person name="Sun Q."/>
            <person name="Zhou Y."/>
        </authorList>
    </citation>
    <scope>NUCLEOTIDE SEQUENCE</scope>
    <source>
        <strain evidence="1">CGMCC 1.15179</strain>
    </source>
</reference>
<protein>
    <submittedName>
        <fullName evidence="1">Uncharacterized protein</fullName>
    </submittedName>
</protein>
<comment type="caution">
    <text evidence="1">The sequence shown here is derived from an EMBL/GenBank/DDBJ whole genome shotgun (WGS) entry which is preliminary data.</text>
</comment>
<dbReference type="GO" id="GO:0140315">
    <property type="term" value="F:iron ion sequestering activity"/>
    <property type="evidence" value="ECO:0007669"/>
    <property type="project" value="InterPro"/>
</dbReference>
<sequence length="91" mass="10730">MDKVFSELHPIFSRTKASIETFVQMLEPVVEQAATEKERLYFHHIIEEEEQRLERLETLLPRLEKLVDSNIPVQHSKLSPWSVGNLRFKGE</sequence>
<evidence type="ECO:0000313" key="2">
    <source>
        <dbReference type="Proteomes" id="UP000625210"/>
    </source>
</evidence>
<evidence type="ECO:0000313" key="1">
    <source>
        <dbReference type="EMBL" id="GGE12122.1"/>
    </source>
</evidence>
<dbReference type="RefSeq" id="WP_188646977.1">
    <property type="nucleotide sequence ID" value="NZ_BMHQ01000003.1"/>
</dbReference>
<reference evidence="1" key="1">
    <citation type="journal article" date="2014" name="Int. J. Syst. Evol. Microbiol.">
        <title>Complete genome sequence of Corynebacterium casei LMG S-19264T (=DSM 44701T), isolated from a smear-ripened cheese.</title>
        <authorList>
            <consortium name="US DOE Joint Genome Institute (JGI-PGF)"/>
            <person name="Walter F."/>
            <person name="Albersmeier A."/>
            <person name="Kalinowski J."/>
            <person name="Ruckert C."/>
        </authorList>
    </citation>
    <scope>NUCLEOTIDE SEQUENCE</scope>
    <source>
        <strain evidence="1">CGMCC 1.15179</strain>
    </source>
</reference>
<dbReference type="GO" id="GO:0140737">
    <property type="term" value="C:encapsulin nanocompartment"/>
    <property type="evidence" value="ECO:0007669"/>
    <property type="project" value="InterPro"/>
</dbReference>
<name>A0A8J2YDN0_9BACL</name>
<dbReference type="Proteomes" id="UP000625210">
    <property type="component" value="Unassembled WGS sequence"/>
</dbReference>
<dbReference type="GO" id="GO:0004322">
    <property type="term" value="F:ferroxidase activity"/>
    <property type="evidence" value="ECO:0007669"/>
    <property type="project" value="InterPro"/>
</dbReference>
<proteinExistence type="predicted"/>
<organism evidence="1 2">
    <name type="scientific">Marinithermofilum abyssi</name>
    <dbReference type="NCBI Taxonomy" id="1571185"/>
    <lineage>
        <taxon>Bacteria</taxon>
        <taxon>Bacillati</taxon>
        <taxon>Bacillota</taxon>
        <taxon>Bacilli</taxon>
        <taxon>Bacillales</taxon>
        <taxon>Thermoactinomycetaceae</taxon>
        <taxon>Marinithermofilum</taxon>
    </lineage>
</organism>
<accession>A0A8J2YDN0</accession>
<dbReference type="AlphaFoldDB" id="A0A8J2YDN0"/>